<dbReference type="InterPro" id="IPR050075">
    <property type="entry name" value="LeuD"/>
</dbReference>
<comment type="subunit">
    <text evidence="6">Heterodimer of the large LEUC/IIL1 subunit and the small LEUD (SSU1, SSU2 or SSU3) subunits.</text>
</comment>
<keyword evidence="4" id="KW-0456">Lyase</keyword>
<dbReference type="OrthoDB" id="10262323at2759"/>
<dbReference type="Gene3D" id="3.20.19.10">
    <property type="entry name" value="Aconitase, domain 4"/>
    <property type="match status" value="1"/>
</dbReference>
<dbReference type="FunFam" id="3.20.19.10:FF:000007">
    <property type="entry name" value="Isopropylmalate/citramalate isomerase small subunit"/>
    <property type="match status" value="1"/>
</dbReference>
<evidence type="ECO:0000256" key="1">
    <source>
        <dbReference type="ARBA" id="ARBA00000491"/>
    </source>
</evidence>
<dbReference type="PANTHER" id="PTHR43345:SF2">
    <property type="entry name" value="3-ISOPROPYLMALATE DEHYDRATASE SMALL SUBUNIT 1"/>
    <property type="match status" value="1"/>
</dbReference>
<dbReference type="InterPro" id="IPR000573">
    <property type="entry name" value="AconitaseA/IPMdHydase_ssu_swvl"/>
</dbReference>
<keyword evidence="9" id="KW-1185">Reference proteome</keyword>
<dbReference type="AlphaFoldDB" id="A0A9D4TY39"/>
<dbReference type="EMBL" id="SIDB01000001">
    <property type="protein sequence ID" value="KAI3437975.1"/>
    <property type="molecule type" value="Genomic_DNA"/>
</dbReference>
<feature type="domain" description="Aconitase A/isopropylmalate dehydratase small subunit swivel" evidence="7">
    <location>
        <begin position="92"/>
        <end position="163"/>
    </location>
</feature>
<comment type="caution">
    <text evidence="8">The sequence shown here is derived from an EMBL/GenBank/DDBJ whole genome shotgun (WGS) entry which is preliminary data.</text>
</comment>
<evidence type="ECO:0000313" key="8">
    <source>
        <dbReference type="EMBL" id="KAI3437975.1"/>
    </source>
</evidence>
<accession>A0A9D4TY39</accession>
<dbReference type="PANTHER" id="PTHR43345">
    <property type="entry name" value="3-ISOPROPYLMALATE DEHYDRATASE SMALL SUBUNIT 2-RELATED-RELATED"/>
    <property type="match status" value="1"/>
</dbReference>
<evidence type="ECO:0000313" key="9">
    <source>
        <dbReference type="Proteomes" id="UP001055712"/>
    </source>
</evidence>
<dbReference type="EC" id="4.2.1.33" evidence="3"/>
<dbReference type="Proteomes" id="UP001055712">
    <property type="component" value="Unassembled WGS sequence"/>
</dbReference>
<protein>
    <recommendedName>
        <fullName evidence="3">3-isopropylmalate dehydratase</fullName>
        <ecNumber evidence="3">4.2.1.33</ecNumber>
    </recommendedName>
</protein>
<comment type="pathway">
    <text evidence="2">Amino-acid biosynthesis; L-leucine biosynthesis; L-leucine from 3-methyl-2-oxobutanoate: step 2/4.</text>
</comment>
<evidence type="ECO:0000259" key="7">
    <source>
        <dbReference type="Pfam" id="PF00694"/>
    </source>
</evidence>
<comment type="catalytic activity">
    <reaction evidence="1">
        <text>(2R,3S)-3-isopropylmalate = (2S)-2-isopropylmalate</text>
        <dbReference type="Rhea" id="RHEA:32287"/>
        <dbReference type="ChEBI" id="CHEBI:1178"/>
        <dbReference type="ChEBI" id="CHEBI:35121"/>
        <dbReference type="EC" id="4.2.1.33"/>
    </reaction>
</comment>
<dbReference type="InterPro" id="IPR015928">
    <property type="entry name" value="Aconitase/3IPM_dehydase_swvl"/>
</dbReference>
<evidence type="ECO:0000256" key="5">
    <source>
        <dbReference type="ARBA" id="ARBA00061000"/>
    </source>
</evidence>
<name>A0A9D4TY39_CHLVU</name>
<dbReference type="Pfam" id="PF00694">
    <property type="entry name" value="Aconitase_C"/>
    <property type="match status" value="1"/>
</dbReference>
<dbReference type="InterPro" id="IPR033940">
    <property type="entry name" value="IPMI_Swivel"/>
</dbReference>
<proteinExistence type="inferred from homology"/>
<dbReference type="SUPFAM" id="SSF52016">
    <property type="entry name" value="LeuD/IlvD-like"/>
    <property type="match status" value="1"/>
</dbReference>
<dbReference type="CDD" id="cd01577">
    <property type="entry name" value="IPMI_Swivel"/>
    <property type="match status" value="1"/>
</dbReference>
<evidence type="ECO:0000256" key="4">
    <source>
        <dbReference type="ARBA" id="ARBA00023239"/>
    </source>
</evidence>
<evidence type="ECO:0000256" key="3">
    <source>
        <dbReference type="ARBA" id="ARBA00011998"/>
    </source>
</evidence>
<reference evidence="8" key="2">
    <citation type="submission" date="2020-11" db="EMBL/GenBank/DDBJ databases">
        <authorList>
            <person name="Cecchin M."/>
            <person name="Marcolungo L."/>
            <person name="Rossato M."/>
            <person name="Girolomoni L."/>
            <person name="Cosentino E."/>
            <person name="Cuine S."/>
            <person name="Li-Beisson Y."/>
            <person name="Delledonne M."/>
            <person name="Ballottari M."/>
        </authorList>
    </citation>
    <scope>NUCLEOTIDE SEQUENCE</scope>
    <source>
        <strain evidence="8">211/11P</strain>
        <tissue evidence="8">Whole cell</tissue>
    </source>
</reference>
<comment type="similarity">
    <text evidence="5">Belongs to the LeuD family.</text>
</comment>
<evidence type="ECO:0000256" key="2">
    <source>
        <dbReference type="ARBA" id="ARBA00004729"/>
    </source>
</evidence>
<organism evidence="8 9">
    <name type="scientific">Chlorella vulgaris</name>
    <name type="common">Green alga</name>
    <dbReference type="NCBI Taxonomy" id="3077"/>
    <lineage>
        <taxon>Eukaryota</taxon>
        <taxon>Viridiplantae</taxon>
        <taxon>Chlorophyta</taxon>
        <taxon>core chlorophytes</taxon>
        <taxon>Trebouxiophyceae</taxon>
        <taxon>Chlorellales</taxon>
        <taxon>Chlorellaceae</taxon>
        <taxon>Chlorella clade</taxon>
        <taxon>Chlorella</taxon>
    </lineage>
</organism>
<gene>
    <name evidence="8" type="ORF">D9Q98_000419</name>
</gene>
<evidence type="ECO:0000256" key="6">
    <source>
        <dbReference type="ARBA" id="ARBA00063576"/>
    </source>
</evidence>
<reference evidence="8" key="1">
    <citation type="journal article" date="2019" name="Plant J.">
        <title>Chlorella vulgaris genome assembly and annotation reveals the molecular basis for metabolic acclimation to high light conditions.</title>
        <authorList>
            <person name="Cecchin M."/>
            <person name="Marcolungo L."/>
            <person name="Rossato M."/>
            <person name="Girolomoni L."/>
            <person name="Cosentino E."/>
            <person name="Cuine S."/>
            <person name="Li-Beisson Y."/>
            <person name="Delledonne M."/>
            <person name="Ballottari M."/>
        </authorList>
    </citation>
    <scope>NUCLEOTIDE SEQUENCE</scope>
    <source>
        <strain evidence="8">211/11P</strain>
    </source>
</reference>
<sequence length="227" mass="24301">MQASSAVCGRSSFTARVAAQTSAARRCSRGGRLAVQAKVDLQGAPRVIRGKCFITKDNIDTDQIIPAEYLTLVPSKPDEYEKLGSYALIGLPDEEYPTRYVEVDSMKTDYPIIIGGQNFGCGSSREHAPVALGASGATVVVAESYARIFFRNCVSTGELYPVETDERLCDVLQTGQEVEVDMVADVLTDLSTGKKYSLKPLGDAGPVIDAGGIFDYARQTGMIKAAA</sequence>
<dbReference type="GO" id="GO:0019761">
    <property type="term" value="P:glucosinolate biosynthetic process"/>
    <property type="evidence" value="ECO:0007669"/>
    <property type="project" value="UniProtKB-ARBA"/>
</dbReference>
<dbReference type="GO" id="GO:0009570">
    <property type="term" value="C:chloroplast stroma"/>
    <property type="evidence" value="ECO:0007669"/>
    <property type="project" value="UniProtKB-ARBA"/>
</dbReference>
<dbReference type="GO" id="GO:0003861">
    <property type="term" value="F:3-isopropylmalate dehydratase activity"/>
    <property type="evidence" value="ECO:0007669"/>
    <property type="project" value="UniProtKB-EC"/>
</dbReference>